<dbReference type="InParanoid" id="A0A2H3E9V4"/>
<organism evidence="1 2">
    <name type="scientific">Armillaria gallica</name>
    <name type="common">Bulbous honey fungus</name>
    <name type="synonym">Armillaria bulbosa</name>
    <dbReference type="NCBI Taxonomy" id="47427"/>
    <lineage>
        <taxon>Eukaryota</taxon>
        <taxon>Fungi</taxon>
        <taxon>Dikarya</taxon>
        <taxon>Basidiomycota</taxon>
        <taxon>Agaricomycotina</taxon>
        <taxon>Agaricomycetes</taxon>
        <taxon>Agaricomycetidae</taxon>
        <taxon>Agaricales</taxon>
        <taxon>Marasmiineae</taxon>
        <taxon>Physalacriaceae</taxon>
        <taxon>Armillaria</taxon>
    </lineage>
</organism>
<sequence length="102" mass="11952">MGSAYIDMDPEEVDLYRTVVLKAFGVIPKVVPLLSKMEALKYVDILCGERWEDDDYASNLPLVSCVTLWDYGVLSLILETWNELVLPELQHFDWYTKRRFYV</sequence>
<accession>A0A2H3E9V4</accession>
<dbReference type="Proteomes" id="UP000217790">
    <property type="component" value="Unassembled WGS sequence"/>
</dbReference>
<gene>
    <name evidence="1" type="ORF">ARMGADRAFT_1022666</name>
</gene>
<dbReference type="AlphaFoldDB" id="A0A2H3E9V4"/>
<name>A0A2H3E9V4_ARMGA</name>
<keyword evidence="2" id="KW-1185">Reference proteome</keyword>
<proteinExistence type="predicted"/>
<evidence type="ECO:0000313" key="1">
    <source>
        <dbReference type="EMBL" id="PBL04196.1"/>
    </source>
</evidence>
<dbReference type="EMBL" id="KZ293644">
    <property type="protein sequence ID" value="PBL04196.1"/>
    <property type="molecule type" value="Genomic_DNA"/>
</dbReference>
<protein>
    <submittedName>
        <fullName evidence="1">Uncharacterized protein</fullName>
    </submittedName>
</protein>
<reference evidence="2" key="1">
    <citation type="journal article" date="2017" name="Nat. Ecol. Evol.">
        <title>Genome expansion and lineage-specific genetic innovations in the forest pathogenic fungi Armillaria.</title>
        <authorList>
            <person name="Sipos G."/>
            <person name="Prasanna A.N."/>
            <person name="Walter M.C."/>
            <person name="O'Connor E."/>
            <person name="Balint B."/>
            <person name="Krizsan K."/>
            <person name="Kiss B."/>
            <person name="Hess J."/>
            <person name="Varga T."/>
            <person name="Slot J."/>
            <person name="Riley R."/>
            <person name="Boka B."/>
            <person name="Rigling D."/>
            <person name="Barry K."/>
            <person name="Lee J."/>
            <person name="Mihaltcheva S."/>
            <person name="LaButti K."/>
            <person name="Lipzen A."/>
            <person name="Waldron R."/>
            <person name="Moloney N.M."/>
            <person name="Sperisen C."/>
            <person name="Kredics L."/>
            <person name="Vagvoelgyi C."/>
            <person name="Patrignani A."/>
            <person name="Fitzpatrick D."/>
            <person name="Nagy I."/>
            <person name="Doyle S."/>
            <person name="Anderson J.B."/>
            <person name="Grigoriev I.V."/>
            <person name="Gueldener U."/>
            <person name="Muensterkoetter M."/>
            <person name="Nagy L.G."/>
        </authorList>
    </citation>
    <scope>NUCLEOTIDE SEQUENCE [LARGE SCALE GENOMIC DNA]</scope>
    <source>
        <strain evidence="2">Ar21-2</strain>
    </source>
</reference>
<evidence type="ECO:0000313" key="2">
    <source>
        <dbReference type="Proteomes" id="UP000217790"/>
    </source>
</evidence>